<evidence type="ECO:0000256" key="12">
    <source>
        <dbReference type="SAM" id="MobiDB-lite"/>
    </source>
</evidence>
<dbReference type="RefSeq" id="WP_307494814.1">
    <property type="nucleotide sequence ID" value="NZ_JAUSTN010000001.1"/>
</dbReference>
<dbReference type="PANTHER" id="PTHR47245">
    <property type="entry name" value="PEPTIDYLPROLYL ISOMERASE"/>
    <property type="match status" value="1"/>
</dbReference>
<evidence type="ECO:0000256" key="8">
    <source>
        <dbReference type="ARBA" id="ARBA00023139"/>
    </source>
</evidence>
<comment type="similarity">
    <text evidence="3 11">Belongs to the PrsA family.</text>
</comment>
<proteinExistence type="inferred from homology"/>
<keyword evidence="7 11" id="KW-0472">Membrane</keyword>
<dbReference type="InterPro" id="IPR046357">
    <property type="entry name" value="PPIase_dom_sf"/>
</dbReference>
<keyword evidence="4 11" id="KW-1003">Cell membrane</keyword>
<reference evidence="14 15" key="1">
    <citation type="submission" date="2023-07" db="EMBL/GenBank/DDBJ databases">
        <title>Genomic Encyclopedia of Type Strains, Phase IV (KMG-IV): sequencing the most valuable type-strain genomes for metagenomic binning, comparative biology and taxonomic classification.</title>
        <authorList>
            <person name="Goeker M."/>
        </authorList>
    </citation>
    <scope>NUCLEOTIDE SEQUENCE [LARGE SCALE GENOMIC DNA]</scope>
    <source>
        <strain evidence="14 15">DSM 22616</strain>
    </source>
</reference>
<name>A0ABU0AT64_9FIRM</name>
<evidence type="ECO:0000256" key="1">
    <source>
        <dbReference type="ARBA" id="ARBA00000971"/>
    </source>
</evidence>
<feature type="domain" description="PpiC" evidence="13">
    <location>
        <begin position="184"/>
        <end position="270"/>
    </location>
</feature>
<comment type="catalytic activity">
    <reaction evidence="1 11">
        <text>[protein]-peptidylproline (omega=180) = [protein]-peptidylproline (omega=0)</text>
        <dbReference type="Rhea" id="RHEA:16237"/>
        <dbReference type="Rhea" id="RHEA-COMP:10747"/>
        <dbReference type="Rhea" id="RHEA-COMP:10748"/>
        <dbReference type="ChEBI" id="CHEBI:83833"/>
        <dbReference type="ChEBI" id="CHEBI:83834"/>
        <dbReference type="EC" id="5.2.1.8"/>
    </reaction>
</comment>
<dbReference type="Gene3D" id="3.10.50.40">
    <property type="match status" value="1"/>
</dbReference>
<dbReference type="SUPFAM" id="SSF54534">
    <property type="entry name" value="FKBP-like"/>
    <property type="match status" value="1"/>
</dbReference>
<protein>
    <recommendedName>
        <fullName evidence="11">Foldase protein PrsA</fullName>
        <ecNumber evidence="11">5.2.1.8</ecNumber>
    </recommendedName>
</protein>
<dbReference type="InterPro" id="IPR027304">
    <property type="entry name" value="Trigger_fact/SurA_dom_sf"/>
</dbReference>
<dbReference type="EMBL" id="JAUSTN010000001">
    <property type="protein sequence ID" value="MDQ0274054.1"/>
    <property type="molecule type" value="Genomic_DNA"/>
</dbReference>
<evidence type="ECO:0000256" key="11">
    <source>
        <dbReference type="HAMAP-Rule" id="MF_01145"/>
    </source>
</evidence>
<keyword evidence="8 11" id="KW-0564">Palmitate</keyword>
<dbReference type="PROSITE" id="PS50198">
    <property type="entry name" value="PPIC_PPIASE_2"/>
    <property type="match status" value="1"/>
</dbReference>
<dbReference type="InterPro" id="IPR000297">
    <property type="entry name" value="PPIase_PpiC"/>
</dbReference>
<comment type="function">
    <text evidence="11">Plays a major role in protein secretion by helping the post-translocational extracellular folding of several secreted proteins.</text>
</comment>
<evidence type="ECO:0000313" key="15">
    <source>
        <dbReference type="Proteomes" id="UP001236559"/>
    </source>
</evidence>
<comment type="caution">
    <text evidence="14">The sequence shown here is derived from an EMBL/GenBank/DDBJ whole genome shotgun (WGS) entry which is preliminary data.</text>
</comment>
<dbReference type="InterPro" id="IPR023058">
    <property type="entry name" value="PPIase_PpiC_CS"/>
</dbReference>
<keyword evidence="5 11" id="KW-0732">Signal</keyword>
<dbReference type="PANTHER" id="PTHR47245:SF1">
    <property type="entry name" value="FOLDASE PROTEIN PRSA"/>
    <property type="match status" value="1"/>
</dbReference>
<dbReference type="SUPFAM" id="SSF109998">
    <property type="entry name" value="Triger factor/SurA peptide-binding domain-like"/>
    <property type="match status" value="1"/>
</dbReference>
<dbReference type="Gene3D" id="1.10.4030.10">
    <property type="entry name" value="Porin chaperone SurA, peptide-binding domain"/>
    <property type="match status" value="1"/>
</dbReference>
<evidence type="ECO:0000256" key="2">
    <source>
        <dbReference type="ARBA" id="ARBA00004193"/>
    </source>
</evidence>
<keyword evidence="15" id="KW-1185">Reference proteome</keyword>
<dbReference type="EC" id="5.2.1.8" evidence="11"/>
<dbReference type="PROSITE" id="PS51257">
    <property type="entry name" value="PROKAR_LIPOPROTEIN"/>
    <property type="match status" value="1"/>
</dbReference>
<evidence type="ECO:0000256" key="5">
    <source>
        <dbReference type="ARBA" id="ARBA00022729"/>
    </source>
</evidence>
<evidence type="ECO:0000256" key="4">
    <source>
        <dbReference type="ARBA" id="ARBA00022475"/>
    </source>
</evidence>
<keyword evidence="9 11" id="KW-0413">Isomerase</keyword>
<feature type="compositionally biased region" description="Basic and acidic residues" evidence="12">
    <location>
        <begin position="320"/>
        <end position="341"/>
    </location>
</feature>
<dbReference type="Pfam" id="PF13624">
    <property type="entry name" value="SurA_N_3"/>
    <property type="match status" value="1"/>
</dbReference>
<dbReference type="InterPro" id="IPR023059">
    <property type="entry name" value="Foldase_PrsA"/>
</dbReference>
<dbReference type="InterPro" id="IPR050245">
    <property type="entry name" value="PrsA_foldase"/>
</dbReference>
<sequence>MNIKKIIKVCAIGITLTSMLTACGEKAPQGVAATVNGVDITTDKFDMEYAAQRNSIVLQYGEDYLKEDMGNGKGTVDQGIRQYVLNNLVQMEIVKQDGEAKGIKADIKNVEEQLNALYKQEGGQDKFKEALKKQGLTEEFFKNYLETKEFLSEYTKKMLEDLKATDEDVKKEYDAHKDEYFTANAAHILVADEKEAKEIKKQLDEGTDFAKLAKEKSTDPGSKDNGGELGDFSNGVMDPDFEKAVKSLKVGEISSPVKTTYGYHIIKLNSFNNLEFDKVKDQISKKLTDEKFTKYLNDLEKKAKVKKYIDPKKDYELKEEYKVVVPKKENEEQTKKDDKKNNSSNKNTQNQNKNENKKNNK</sequence>
<comment type="subcellular location">
    <subcellularLocation>
        <location evidence="2 11">Cell membrane</location>
        <topology evidence="2 11">Lipid-anchor</topology>
    </subcellularLocation>
</comment>
<evidence type="ECO:0000256" key="6">
    <source>
        <dbReference type="ARBA" id="ARBA00023110"/>
    </source>
</evidence>
<dbReference type="Pfam" id="PF00639">
    <property type="entry name" value="Rotamase"/>
    <property type="match status" value="1"/>
</dbReference>
<evidence type="ECO:0000256" key="3">
    <source>
        <dbReference type="ARBA" id="ARBA00006071"/>
    </source>
</evidence>
<feature type="compositionally biased region" description="Low complexity" evidence="12">
    <location>
        <begin position="342"/>
        <end position="353"/>
    </location>
</feature>
<dbReference type="GO" id="GO:0003755">
    <property type="term" value="F:peptidyl-prolyl cis-trans isomerase activity"/>
    <property type="evidence" value="ECO:0007669"/>
    <property type="project" value="UniProtKB-EC"/>
</dbReference>
<dbReference type="PROSITE" id="PS01096">
    <property type="entry name" value="PPIC_PPIASE_1"/>
    <property type="match status" value="1"/>
</dbReference>
<evidence type="ECO:0000256" key="9">
    <source>
        <dbReference type="ARBA" id="ARBA00023235"/>
    </source>
</evidence>
<feature type="region of interest" description="Disordered" evidence="12">
    <location>
        <begin position="320"/>
        <end position="361"/>
    </location>
</feature>
<keyword evidence="10 11" id="KW-0449">Lipoprotein</keyword>
<evidence type="ECO:0000313" key="14">
    <source>
        <dbReference type="EMBL" id="MDQ0274054.1"/>
    </source>
</evidence>
<dbReference type="Proteomes" id="UP001236559">
    <property type="component" value="Unassembled WGS sequence"/>
</dbReference>
<accession>A0ABU0AT64</accession>
<keyword evidence="6 11" id="KW-0697">Rotamase</keyword>
<evidence type="ECO:0000259" key="13">
    <source>
        <dbReference type="PROSITE" id="PS50198"/>
    </source>
</evidence>
<evidence type="ECO:0000256" key="7">
    <source>
        <dbReference type="ARBA" id="ARBA00023136"/>
    </source>
</evidence>
<dbReference type="HAMAP" id="MF_01145">
    <property type="entry name" value="Foldase_PrsA"/>
    <property type="match status" value="1"/>
</dbReference>
<organism evidence="14 15">
    <name type="scientific">Peptoniphilus koenoeneniae</name>
    <dbReference type="NCBI Taxonomy" id="507751"/>
    <lineage>
        <taxon>Bacteria</taxon>
        <taxon>Bacillati</taxon>
        <taxon>Bacillota</taxon>
        <taxon>Tissierellia</taxon>
        <taxon>Tissierellales</taxon>
        <taxon>Peptoniphilaceae</taxon>
        <taxon>Peptoniphilus</taxon>
    </lineage>
</organism>
<gene>
    <name evidence="11" type="primary">prsA</name>
    <name evidence="14" type="ORF">J2S72_000050</name>
</gene>
<evidence type="ECO:0000256" key="10">
    <source>
        <dbReference type="ARBA" id="ARBA00023288"/>
    </source>
</evidence>